<dbReference type="InterPro" id="IPR050491">
    <property type="entry name" value="AmpC-like"/>
</dbReference>
<dbReference type="PANTHER" id="PTHR46825:SF9">
    <property type="entry name" value="BETA-LACTAMASE-RELATED DOMAIN-CONTAINING PROTEIN"/>
    <property type="match status" value="1"/>
</dbReference>
<dbReference type="Pfam" id="PF00144">
    <property type="entry name" value="Beta-lactamase"/>
    <property type="match status" value="1"/>
</dbReference>
<organism evidence="2 3">
    <name type="scientific">Pedococcus dokdonensis</name>
    <dbReference type="NCBI Taxonomy" id="443156"/>
    <lineage>
        <taxon>Bacteria</taxon>
        <taxon>Bacillati</taxon>
        <taxon>Actinomycetota</taxon>
        <taxon>Actinomycetes</taxon>
        <taxon>Micrococcales</taxon>
        <taxon>Intrasporangiaceae</taxon>
        <taxon>Pedococcus</taxon>
    </lineage>
</organism>
<dbReference type="RefSeq" id="WP_157692993.1">
    <property type="nucleotide sequence ID" value="NZ_LT629711.1"/>
</dbReference>
<feature type="domain" description="Beta-lactamase-related" evidence="1">
    <location>
        <begin position="18"/>
        <end position="354"/>
    </location>
</feature>
<dbReference type="STRING" id="443156.SAMN04489867_2144"/>
<gene>
    <name evidence="2" type="ORF">SAMN04489867_2144</name>
</gene>
<dbReference type="OrthoDB" id="3174977at2"/>
<proteinExistence type="predicted"/>
<evidence type="ECO:0000313" key="3">
    <source>
        <dbReference type="Proteomes" id="UP000199077"/>
    </source>
</evidence>
<dbReference type="Gene3D" id="3.40.710.10">
    <property type="entry name" value="DD-peptidase/beta-lactamase superfamily"/>
    <property type="match status" value="1"/>
</dbReference>
<reference evidence="3" key="1">
    <citation type="submission" date="2016-10" db="EMBL/GenBank/DDBJ databases">
        <authorList>
            <person name="Varghese N."/>
            <person name="Submissions S."/>
        </authorList>
    </citation>
    <scope>NUCLEOTIDE SEQUENCE [LARGE SCALE GENOMIC DNA]</scope>
    <source>
        <strain evidence="3">DSM 22329</strain>
    </source>
</reference>
<dbReference type="EMBL" id="LT629711">
    <property type="protein sequence ID" value="SDP34785.1"/>
    <property type="molecule type" value="Genomic_DNA"/>
</dbReference>
<dbReference type="InterPro" id="IPR012338">
    <property type="entry name" value="Beta-lactam/transpept-like"/>
</dbReference>
<protein>
    <submittedName>
        <fullName evidence="2">CubicO group peptidase, beta-lactamase class C family</fullName>
    </submittedName>
</protein>
<dbReference type="SUPFAM" id="SSF56601">
    <property type="entry name" value="beta-lactamase/transpeptidase-like"/>
    <property type="match status" value="1"/>
</dbReference>
<dbReference type="InterPro" id="IPR001466">
    <property type="entry name" value="Beta-lactam-related"/>
</dbReference>
<keyword evidence="3" id="KW-1185">Reference proteome</keyword>
<sequence length="613" mass="65768">MTAQWHVEGPAVAGAATLDGVFQAVMTAQNIRAASVAIASGRTIYAKRAYTWAEPGNPVTTTTTTFRLASVSKLFTAAAIQRLADERKIDLNASVFGYLGLFDPNPHDTNKDLITIGQCATSLSGMPHDYDTSGTKLRDISIGLGHHASIAEQARHMYFVSPLAFTPGSPPPGTGDTGYSNTAFDVCAAVIEKASGMRYVDYLTKVVARSMGLYDVAGARTARGDRLPGEVGGYDSPGTLLPSQLDLAPTATEVDVYGGDFYLEGRPASGGLLASPASVARFIDRHNVYGLGGRNSGTRYGTFVGTSAGATTTMPTTGRWDFAWATNREIDNTLKDQLTNGIVSYLGTFGASLTTPFDVDEGFAIRGVLLLGGFRTQHELNAMSYEDMRNTLIVEMSKHSNQPIGWYQGQDDATLGGMGAAMVYLRHTGSRDDAALRQMSADDQRNTLIVEMDAQTGQGRALQGFSTLDLVLIALGSDLAIRGRVPGLVSSWIRGVLLVGRFRTQQELNTMSHDDMRNTLIVEMTKHSNQSTESYQALNDAQLEGVGAVMVLMRNARIRDDGALRQMSADDQRNTLIVELDAQTRLGRELQGLSNLGLARTALGDRPAMHSGA</sequence>
<evidence type="ECO:0000259" key="1">
    <source>
        <dbReference type="Pfam" id="PF00144"/>
    </source>
</evidence>
<dbReference type="Proteomes" id="UP000199077">
    <property type="component" value="Chromosome I"/>
</dbReference>
<evidence type="ECO:0000313" key="2">
    <source>
        <dbReference type="EMBL" id="SDP34785.1"/>
    </source>
</evidence>
<dbReference type="PANTHER" id="PTHR46825">
    <property type="entry name" value="D-ALANYL-D-ALANINE-CARBOXYPEPTIDASE/ENDOPEPTIDASE AMPH"/>
    <property type="match status" value="1"/>
</dbReference>
<name>A0A1H0RZI7_9MICO</name>
<dbReference type="AlphaFoldDB" id="A0A1H0RZI7"/>
<accession>A0A1H0RZI7</accession>